<dbReference type="RefSeq" id="WP_012831688.1">
    <property type="nucleotide sequence ID" value="NC_013440.1"/>
</dbReference>
<proteinExistence type="predicted"/>
<evidence type="ECO:0000313" key="1">
    <source>
        <dbReference type="EMBL" id="ACY19096.1"/>
    </source>
</evidence>
<dbReference type="AlphaFoldDB" id="D0LRV4"/>
<dbReference type="CDD" id="cd16364">
    <property type="entry name" value="T3SC_I-like"/>
    <property type="match status" value="1"/>
</dbReference>
<dbReference type="eggNOG" id="ENOG502ZUHM">
    <property type="taxonomic scope" value="Bacteria"/>
</dbReference>
<dbReference type="KEGG" id="hoh:Hoch_6630"/>
<keyword evidence="2" id="KW-1185">Reference proteome</keyword>
<dbReference type="SUPFAM" id="SSF69635">
    <property type="entry name" value="Type III secretory system chaperone-like"/>
    <property type="match status" value="1"/>
</dbReference>
<accession>D0LRV4</accession>
<dbReference type="EMBL" id="CP001804">
    <property type="protein sequence ID" value="ACY19096.1"/>
    <property type="molecule type" value="Genomic_DNA"/>
</dbReference>
<dbReference type="Proteomes" id="UP000001880">
    <property type="component" value="Chromosome"/>
</dbReference>
<dbReference type="Gene3D" id="3.30.1460.10">
    <property type="match status" value="1"/>
</dbReference>
<dbReference type="STRING" id="502025.Hoch_6630"/>
<reference evidence="1 2" key="1">
    <citation type="journal article" date="2010" name="Stand. Genomic Sci.">
        <title>Complete genome sequence of Haliangium ochraceum type strain (SMP-2).</title>
        <authorList>
            <consortium name="US DOE Joint Genome Institute (JGI-PGF)"/>
            <person name="Ivanova N."/>
            <person name="Daum C."/>
            <person name="Lang E."/>
            <person name="Abt B."/>
            <person name="Kopitz M."/>
            <person name="Saunders E."/>
            <person name="Lapidus A."/>
            <person name="Lucas S."/>
            <person name="Glavina Del Rio T."/>
            <person name="Nolan M."/>
            <person name="Tice H."/>
            <person name="Copeland A."/>
            <person name="Cheng J.F."/>
            <person name="Chen F."/>
            <person name="Bruce D."/>
            <person name="Goodwin L."/>
            <person name="Pitluck S."/>
            <person name="Mavromatis K."/>
            <person name="Pati A."/>
            <person name="Mikhailova N."/>
            <person name="Chen A."/>
            <person name="Palaniappan K."/>
            <person name="Land M."/>
            <person name="Hauser L."/>
            <person name="Chang Y.J."/>
            <person name="Jeffries C.D."/>
            <person name="Detter J.C."/>
            <person name="Brettin T."/>
            <person name="Rohde M."/>
            <person name="Goker M."/>
            <person name="Bristow J."/>
            <person name="Markowitz V."/>
            <person name="Eisen J.A."/>
            <person name="Hugenholtz P."/>
            <person name="Kyrpides N.C."/>
            <person name="Klenk H.P."/>
        </authorList>
    </citation>
    <scope>NUCLEOTIDE SEQUENCE [LARGE SCALE GENOMIC DNA]</scope>
    <source>
        <strain evidence="2">DSM 14365 / CIP 107738 / JCM 11303 / AJ 13395 / SMP-2</strain>
    </source>
</reference>
<name>D0LRV4_HALO1</name>
<evidence type="ECO:0000313" key="2">
    <source>
        <dbReference type="Proteomes" id="UP000001880"/>
    </source>
</evidence>
<gene>
    <name evidence="1" type="ordered locus">Hoch_6630</name>
</gene>
<organism evidence="1 2">
    <name type="scientific">Haliangium ochraceum (strain DSM 14365 / JCM 11303 / SMP-2)</name>
    <dbReference type="NCBI Taxonomy" id="502025"/>
    <lineage>
        <taxon>Bacteria</taxon>
        <taxon>Pseudomonadati</taxon>
        <taxon>Myxococcota</taxon>
        <taxon>Polyangia</taxon>
        <taxon>Haliangiales</taxon>
        <taxon>Kofleriaceae</taxon>
        <taxon>Haliangium</taxon>
    </lineage>
</organism>
<dbReference type="HOGENOM" id="CLU_1658377_0_0_7"/>
<sequence>MSLRDDVDAGLAAIDAPGASKRLALNERGTCEVTVPIPKQAATLTDERLMVYVRMSRTGRRFSLRTPLAKMRETPDSELLENLLQRVYYPDQLSGLSVAMSPEDDALVAYYHWILDSITPEQFKALFTKFATGSLIVVREVAGMARQQPAIEPVHPKAG</sequence>
<protein>
    <submittedName>
        <fullName evidence="1">Uncharacterized protein</fullName>
    </submittedName>
</protein>
<dbReference type="OrthoDB" id="9956718at2"/>